<keyword evidence="3" id="KW-1185">Reference proteome</keyword>
<accession>A0A1I5XQB4</accession>
<proteinExistence type="predicted"/>
<gene>
    <name evidence="2" type="ORF">SAMN05444277_109107</name>
</gene>
<dbReference type="AlphaFoldDB" id="A0A1I5XQB4"/>
<feature type="signal peptide" evidence="1">
    <location>
        <begin position="1"/>
        <end position="20"/>
    </location>
</feature>
<organism evidence="2 3">
    <name type="scientific">Parafilimonas terrae</name>
    <dbReference type="NCBI Taxonomy" id="1465490"/>
    <lineage>
        <taxon>Bacteria</taxon>
        <taxon>Pseudomonadati</taxon>
        <taxon>Bacteroidota</taxon>
        <taxon>Chitinophagia</taxon>
        <taxon>Chitinophagales</taxon>
        <taxon>Chitinophagaceae</taxon>
        <taxon>Parafilimonas</taxon>
    </lineage>
</organism>
<evidence type="ECO:0000313" key="2">
    <source>
        <dbReference type="EMBL" id="SFQ34155.1"/>
    </source>
</evidence>
<dbReference type="EMBL" id="FOXQ01000009">
    <property type="protein sequence ID" value="SFQ34155.1"/>
    <property type="molecule type" value="Genomic_DNA"/>
</dbReference>
<sequence>MKRNLLTCLLLLAIQFMANAQTDIDGLMMAKNNFCVGPVYSHSSWKNYWEGTLKRDNDNIGTFNSNMFALMGNYGITDRLNVLFGVPYIKNKVTAGTLHKDAGIQDLSLWLKWMPVEKKLGSRSVFSVYTLGGFSTPLTNYQADYLPIAIGLHSTNFSGRLMVDYQNKDFFATASGTYQYRNNIHIDRTSYYTDEMHISNEVEMPDMASYNVRTGIRTFRIVAEAFFQQNYTLGGFDIRRNDMPFPSNRMNASIAGAHFKYILKKLPNLSLEAGGSYVLKGRNVGQAREFNVSAFYIFPLGHSRVSSSHSCKLCGIR</sequence>
<evidence type="ECO:0000313" key="3">
    <source>
        <dbReference type="Proteomes" id="UP000199031"/>
    </source>
</evidence>
<evidence type="ECO:0000256" key="1">
    <source>
        <dbReference type="SAM" id="SignalP"/>
    </source>
</evidence>
<keyword evidence="1" id="KW-0732">Signal</keyword>
<dbReference type="STRING" id="1465490.SAMN05444277_109107"/>
<evidence type="ECO:0008006" key="4">
    <source>
        <dbReference type="Google" id="ProtNLM"/>
    </source>
</evidence>
<feature type="chain" id="PRO_5011791171" description="MetA-pathway of phenol degradation" evidence="1">
    <location>
        <begin position="21"/>
        <end position="317"/>
    </location>
</feature>
<reference evidence="2 3" key="1">
    <citation type="submission" date="2016-10" db="EMBL/GenBank/DDBJ databases">
        <authorList>
            <person name="de Groot N.N."/>
        </authorList>
    </citation>
    <scope>NUCLEOTIDE SEQUENCE [LARGE SCALE GENOMIC DNA]</scope>
    <source>
        <strain evidence="2 3">DSM 28286</strain>
    </source>
</reference>
<protein>
    <recommendedName>
        <fullName evidence="4">MetA-pathway of phenol degradation</fullName>
    </recommendedName>
</protein>
<dbReference type="RefSeq" id="WP_177191919.1">
    <property type="nucleotide sequence ID" value="NZ_FOXQ01000009.1"/>
</dbReference>
<dbReference type="Proteomes" id="UP000199031">
    <property type="component" value="Unassembled WGS sequence"/>
</dbReference>
<name>A0A1I5XQB4_9BACT</name>